<accession>A0A0S7Y1Z8</accession>
<dbReference type="InterPro" id="IPR012677">
    <property type="entry name" value="Nucleotide-bd_a/b_plait_sf"/>
</dbReference>
<dbReference type="GO" id="GO:0005840">
    <property type="term" value="C:ribosome"/>
    <property type="evidence" value="ECO:0007669"/>
    <property type="project" value="UniProtKB-KW"/>
</dbReference>
<keyword evidence="5 6" id="KW-0687">Ribonucleoprotein</keyword>
<reference evidence="8 9" key="1">
    <citation type="journal article" date="2015" name="Microbiome">
        <title>Genomic resolution of linkages in carbon, nitrogen, and sulfur cycling among widespread estuary sediment bacteria.</title>
        <authorList>
            <person name="Baker B.J."/>
            <person name="Lazar C.S."/>
            <person name="Teske A.P."/>
            <person name="Dick G.J."/>
        </authorList>
    </citation>
    <scope>NUCLEOTIDE SEQUENCE [LARGE SCALE GENOMIC DNA]</scope>
    <source>
        <strain evidence="8">DG_54_3</strain>
    </source>
</reference>
<dbReference type="SUPFAM" id="SSF54189">
    <property type="entry name" value="Ribosomal proteins S24e, L23 and L15e"/>
    <property type="match status" value="1"/>
</dbReference>
<evidence type="ECO:0000256" key="3">
    <source>
        <dbReference type="ARBA" id="ARBA00022884"/>
    </source>
</evidence>
<comment type="subunit">
    <text evidence="6">Part of the 50S ribosomal subunit. Contacts protein L29, and trigger factor when it is bound to the ribosome.</text>
</comment>
<dbReference type="GO" id="GO:0003735">
    <property type="term" value="F:structural constituent of ribosome"/>
    <property type="evidence" value="ECO:0007669"/>
    <property type="project" value="InterPro"/>
</dbReference>
<dbReference type="GO" id="GO:0019843">
    <property type="term" value="F:rRNA binding"/>
    <property type="evidence" value="ECO:0007669"/>
    <property type="project" value="UniProtKB-UniRule"/>
</dbReference>
<dbReference type="AlphaFoldDB" id="A0A0S7Y1Z8"/>
<name>A0A0S7Y1Z8_UNCSA</name>
<dbReference type="InterPro" id="IPR001014">
    <property type="entry name" value="Ribosomal_uL23_CS"/>
</dbReference>
<sequence length="93" mass="10563">MHPEQIIIEPVITEKAVGERALSRYVFKVHLNATKTSIGRAVESLFKVKVVSVNTSKVRPKPRIMGRSMGRTSRWKKAYVTLEQGQKIEELEA</sequence>
<evidence type="ECO:0000256" key="2">
    <source>
        <dbReference type="ARBA" id="ARBA00022730"/>
    </source>
</evidence>
<dbReference type="Proteomes" id="UP000051861">
    <property type="component" value="Unassembled WGS sequence"/>
</dbReference>
<dbReference type="PANTHER" id="PTHR11620">
    <property type="entry name" value="60S RIBOSOMAL PROTEIN L23A"/>
    <property type="match status" value="1"/>
</dbReference>
<keyword evidence="3 6" id="KW-0694">RNA-binding</keyword>
<comment type="similarity">
    <text evidence="1 6 7">Belongs to the universal ribosomal protein uL23 family.</text>
</comment>
<protein>
    <recommendedName>
        <fullName evidence="6">Large ribosomal subunit protein uL23</fullName>
    </recommendedName>
</protein>
<dbReference type="InterPro" id="IPR012678">
    <property type="entry name" value="Ribosomal_uL23/eL15/eS24_sf"/>
</dbReference>
<dbReference type="Pfam" id="PF00276">
    <property type="entry name" value="Ribosomal_L23"/>
    <property type="match status" value="1"/>
</dbReference>
<dbReference type="HAMAP" id="MF_01369_B">
    <property type="entry name" value="Ribosomal_uL23_B"/>
    <property type="match status" value="1"/>
</dbReference>
<comment type="caution">
    <text evidence="8">The sequence shown here is derived from an EMBL/GenBank/DDBJ whole genome shotgun (WGS) entry which is preliminary data.</text>
</comment>
<dbReference type="GO" id="GO:0006412">
    <property type="term" value="P:translation"/>
    <property type="evidence" value="ECO:0007669"/>
    <property type="project" value="UniProtKB-UniRule"/>
</dbReference>
<evidence type="ECO:0000256" key="1">
    <source>
        <dbReference type="ARBA" id="ARBA00006700"/>
    </source>
</evidence>
<dbReference type="EMBL" id="LIZX01000041">
    <property type="protein sequence ID" value="KPJ68752.1"/>
    <property type="molecule type" value="Genomic_DNA"/>
</dbReference>
<keyword evidence="4 6" id="KW-0689">Ribosomal protein</keyword>
<gene>
    <name evidence="6" type="primary">rplW</name>
    <name evidence="8" type="ORF">AMJ44_05625</name>
</gene>
<evidence type="ECO:0000256" key="7">
    <source>
        <dbReference type="RuleBase" id="RU003934"/>
    </source>
</evidence>
<dbReference type="InterPro" id="IPR013025">
    <property type="entry name" value="Ribosomal_uL23-like"/>
</dbReference>
<evidence type="ECO:0000313" key="8">
    <source>
        <dbReference type="EMBL" id="KPJ68752.1"/>
    </source>
</evidence>
<dbReference type="Gene3D" id="3.30.70.330">
    <property type="match status" value="1"/>
</dbReference>
<keyword evidence="2 6" id="KW-0699">rRNA-binding</keyword>
<dbReference type="GO" id="GO:1990904">
    <property type="term" value="C:ribonucleoprotein complex"/>
    <property type="evidence" value="ECO:0007669"/>
    <property type="project" value="UniProtKB-KW"/>
</dbReference>
<proteinExistence type="inferred from homology"/>
<evidence type="ECO:0000256" key="6">
    <source>
        <dbReference type="HAMAP-Rule" id="MF_01369"/>
    </source>
</evidence>
<evidence type="ECO:0000256" key="5">
    <source>
        <dbReference type="ARBA" id="ARBA00023274"/>
    </source>
</evidence>
<dbReference type="FunFam" id="3.30.70.330:FF:000001">
    <property type="entry name" value="50S ribosomal protein L23"/>
    <property type="match status" value="1"/>
</dbReference>
<dbReference type="NCBIfam" id="NF004363">
    <property type="entry name" value="PRK05738.2-4"/>
    <property type="match status" value="1"/>
</dbReference>
<organism evidence="8 9">
    <name type="scientific">candidate division WOR-1 bacterium DG_54_3</name>
    <dbReference type="NCBI Taxonomy" id="1703775"/>
    <lineage>
        <taxon>Bacteria</taxon>
        <taxon>Bacillati</taxon>
        <taxon>Saganbacteria</taxon>
    </lineage>
</organism>
<evidence type="ECO:0000313" key="9">
    <source>
        <dbReference type="Proteomes" id="UP000051861"/>
    </source>
</evidence>
<evidence type="ECO:0000256" key="4">
    <source>
        <dbReference type="ARBA" id="ARBA00022980"/>
    </source>
</evidence>
<comment type="function">
    <text evidence="6">One of the early assembly proteins it binds 23S rRNA. One of the proteins that surrounds the polypeptide exit tunnel on the outside of the ribosome. Forms the main docking site for trigger factor binding to the ribosome.</text>
</comment>
<dbReference type="PROSITE" id="PS00050">
    <property type="entry name" value="RIBOSOMAL_L23"/>
    <property type="match status" value="1"/>
</dbReference>